<dbReference type="InterPro" id="IPR000792">
    <property type="entry name" value="Tscrpt_reg_LuxR_C"/>
</dbReference>
<dbReference type="InterPro" id="IPR016032">
    <property type="entry name" value="Sig_transdc_resp-reg_C-effctor"/>
</dbReference>
<dbReference type="RefSeq" id="WP_242775411.1">
    <property type="nucleotide sequence ID" value="NZ_JALDAY010000015.1"/>
</dbReference>
<feature type="domain" description="HTH luxR-type" evidence="1">
    <location>
        <begin position="10"/>
        <end position="69"/>
    </location>
</feature>
<dbReference type="SMART" id="SM00421">
    <property type="entry name" value="HTH_LUXR"/>
    <property type="match status" value="2"/>
</dbReference>
<evidence type="ECO:0000313" key="3">
    <source>
        <dbReference type="Proteomes" id="UP001165269"/>
    </source>
</evidence>
<organism evidence="2 3">
    <name type="scientific">Streptomyces cylindrosporus</name>
    <dbReference type="NCBI Taxonomy" id="2927583"/>
    <lineage>
        <taxon>Bacteria</taxon>
        <taxon>Bacillati</taxon>
        <taxon>Actinomycetota</taxon>
        <taxon>Actinomycetes</taxon>
        <taxon>Kitasatosporales</taxon>
        <taxon>Streptomycetaceae</taxon>
        <taxon>Streptomyces</taxon>
    </lineage>
</organism>
<comment type="caution">
    <text evidence="2">The sequence shown here is derived from an EMBL/GenBank/DDBJ whole genome shotgun (WGS) entry which is preliminary data.</text>
</comment>
<dbReference type="SUPFAM" id="SSF46894">
    <property type="entry name" value="C-terminal effector domain of the bipartite response regulators"/>
    <property type="match status" value="2"/>
</dbReference>
<evidence type="ECO:0000259" key="1">
    <source>
        <dbReference type="SMART" id="SM00421"/>
    </source>
</evidence>
<proteinExistence type="predicted"/>
<sequence length="165" mass="17968">MTSTTEANPGAPLSPAQVRVIAAYACGGSTATLTADLGMSERTIRRHVQRAARRATISNRVLPGLVDYAYRHGYFADIPDLAIKPRTPPPHLRLPISQLRTLQYMAQGLSTGATARKLGIKRESARAYRDRLYERLGTTCAYRAVALGWQWGLLGPANSGTAMSR</sequence>
<protein>
    <recommendedName>
        <fullName evidence="1">HTH luxR-type domain-containing protein</fullName>
    </recommendedName>
</protein>
<dbReference type="Proteomes" id="UP001165269">
    <property type="component" value="Unassembled WGS sequence"/>
</dbReference>
<dbReference type="Gene3D" id="1.10.10.10">
    <property type="entry name" value="Winged helix-like DNA-binding domain superfamily/Winged helix DNA-binding domain"/>
    <property type="match status" value="2"/>
</dbReference>
<gene>
    <name evidence="2" type="ORF">MQP27_41585</name>
</gene>
<accession>A0ABS9YK01</accession>
<keyword evidence="3" id="KW-1185">Reference proteome</keyword>
<reference evidence="2" key="1">
    <citation type="submission" date="2022-03" db="EMBL/GenBank/DDBJ databases">
        <title>Streptomyces 7R015 and 7R016 isolated from Barleria lupulina in Thailand.</title>
        <authorList>
            <person name="Kanchanasin P."/>
            <person name="Phongsopitanun W."/>
            <person name="Tanasupawat S."/>
        </authorList>
    </citation>
    <scope>NUCLEOTIDE SEQUENCE</scope>
    <source>
        <strain evidence="2">7R015</strain>
    </source>
</reference>
<dbReference type="EMBL" id="JALDAY010000015">
    <property type="protein sequence ID" value="MCI3277581.1"/>
    <property type="molecule type" value="Genomic_DNA"/>
</dbReference>
<name>A0ABS9YK01_9ACTN</name>
<feature type="domain" description="HTH luxR-type" evidence="1">
    <location>
        <begin position="91"/>
        <end position="148"/>
    </location>
</feature>
<dbReference type="InterPro" id="IPR036388">
    <property type="entry name" value="WH-like_DNA-bd_sf"/>
</dbReference>
<evidence type="ECO:0000313" key="2">
    <source>
        <dbReference type="EMBL" id="MCI3277581.1"/>
    </source>
</evidence>